<dbReference type="Proteomes" id="UP000216752">
    <property type="component" value="Chromosome"/>
</dbReference>
<dbReference type="Pfam" id="PF01041">
    <property type="entry name" value="DegT_DnrJ_EryC1"/>
    <property type="match status" value="1"/>
</dbReference>
<evidence type="ECO:0000256" key="3">
    <source>
        <dbReference type="RuleBase" id="RU004508"/>
    </source>
</evidence>
<evidence type="ECO:0000313" key="5">
    <source>
        <dbReference type="Proteomes" id="UP000216752"/>
    </source>
</evidence>
<dbReference type="PANTHER" id="PTHR30244">
    <property type="entry name" value="TRANSAMINASE"/>
    <property type="match status" value="1"/>
</dbReference>
<evidence type="ECO:0000256" key="1">
    <source>
        <dbReference type="ARBA" id="ARBA00022898"/>
    </source>
</evidence>
<comment type="similarity">
    <text evidence="2 3">Belongs to the DegT/DnrJ/EryC1 family.</text>
</comment>
<dbReference type="PIRSF" id="PIRSF000390">
    <property type="entry name" value="PLP_StrS"/>
    <property type="match status" value="1"/>
</dbReference>
<dbReference type="PANTHER" id="PTHR30244:SF36">
    <property type="entry name" value="3-OXO-GLUCOSE-6-PHOSPHATE:GLUTAMATE AMINOTRANSFERASE"/>
    <property type="match status" value="1"/>
</dbReference>
<dbReference type="GO" id="GO:0008483">
    <property type="term" value="F:transaminase activity"/>
    <property type="evidence" value="ECO:0007669"/>
    <property type="project" value="UniProtKB-KW"/>
</dbReference>
<protein>
    <submittedName>
        <fullName evidence="4">dTDP-3-amino-3,6-dideoxy-alpha-D-galactopyranose transaminase</fullName>
        <ecNumber evidence="4">2.6.1.90</ecNumber>
    </submittedName>
</protein>
<evidence type="ECO:0000256" key="2">
    <source>
        <dbReference type="ARBA" id="ARBA00037999"/>
    </source>
</evidence>
<evidence type="ECO:0000313" key="4">
    <source>
        <dbReference type="EMBL" id="XFO67999.1"/>
    </source>
</evidence>
<dbReference type="InterPro" id="IPR015422">
    <property type="entry name" value="PyrdxlP-dep_Trfase_small"/>
</dbReference>
<organism evidence="4 5">
    <name type="scientific">Sporomusa silvacetica DSM 10669</name>
    <dbReference type="NCBI Taxonomy" id="1123289"/>
    <lineage>
        <taxon>Bacteria</taxon>
        <taxon>Bacillati</taxon>
        <taxon>Bacillota</taxon>
        <taxon>Negativicutes</taxon>
        <taxon>Selenomonadales</taxon>
        <taxon>Sporomusaceae</taxon>
        <taxon>Sporomusa</taxon>
    </lineage>
</organism>
<keyword evidence="4" id="KW-0032">Aminotransferase</keyword>
<dbReference type="Gene3D" id="3.40.640.10">
    <property type="entry name" value="Type I PLP-dependent aspartate aminotransferase-like (Major domain)"/>
    <property type="match status" value="1"/>
</dbReference>
<name>A0ABZ3IQT1_9FIRM</name>
<sequence>MRIPLVDLNQQTQAIKSSCIAKISELLDSTSFIMGQDVLDLENNFCSSIGVTHAISCNSGTDALLLILEALGIGSGDEVITTPFTFFATAESISRVGAVPVFVDVDRGTFNIDPQKLAVAITPRTKAILPVHIFGQPADMEPILAIAKEHNLKVIEDACQAIGAKYTFADGTVRSVGAIGDAAAFSFYPTKNLGAFGDGGMITTADDKLGTIIRALRTHGSGLNGKKAYESLSGEAVELGLEHSGQADSTVYDPTKYYNFLIGMNSRLDTMQAAILGVKMSYLPEWNQARQRLSQRYNTLLAEANLLEKLCPQTVLENAESVYHLYIVKCEERADLTNFLSKQGIATGIYYPVPLHLQKVYQLGKHDLGYKLGDLPVSEWLCQRTMALPLFPEMTDEQQDYIVQSITEFYSKR</sequence>
<dbReference type="InterPro" id="IPR015424">
    <property type="entry name" value="PyrdxlP-dep_Trfase"/>
</dbReference>
<dbReference type="CDD" id="cd00616">
    <property type="entry name" value="AHBA_syn"/>
    <property type="match status" value="1"/>
</dbReference>
<keyword evidence="4" id="KW-0808">Transferase</keyword>
<keyword evidence="5" id="KW-1185">Reference proteome</keyword>
<dbReference type="EMBL" id="CP155573">
    <property type="protein sequence ID" value="XFO67999.1"/>
    <property type="molecule type" value="Genomic_DNA"/>
</dbReference>
<gene>
    <name evidence="4" type="primary">fdtB</name>
    <name evidence="4" type="ORF">SPSIL_042190</name>
</gene>
<reference evidence="4" key="1">
    <citation type="submission" date="2024-05" db="EMBL/GenBank/DDBJ databases">
        <title>Isolation and characterization of Sporomusa carbonis sp. nov., a carboxydotrophic hydrogenogen in the genus of Sporomusa isolated from a charcoal burning pile.</title>
        <authorList>
            <person name="Boeer T."/>
            <person name="Rosenbaum F."/>
            <person name="Eysell L."/>
            <person name="Mueller V."/>
            <person name="Daniel R."/>
            <person name="Poehlein A."/>
        </authorList>
    </citation>
    <scope>NUCLEOTIDE SEQUENCE [LARGE SCALE GENOMIC DNA]</scope>
    <source>
        <strain evidence="4">DSM 10669</strain>
    </source>
</reference>
<proteinExistence type="inferred from homology"/>
<dbReference type="EC" id="2.6.1.90" evidence="4"/>
<dbReference type="InterPro" id="IPR000653">
    <property type="entry name" value="DegT/StrS_aminotransferase"/>
</dbReference>
<dbReference type="SUPFAM" id="SSF53383">
    <property type="entry name" value="PLP-dependent transferases"/>
    <property type="match status" value="1"/>
</dbReference>
<keyword evidence="1 3" id="KW-0663">Pyridoxal phosphate</keyword>
<dbReference type="Gene3D" id="3.90.1150.10">
    <property type="entry name" value="Aspartate Aminotransferase, domain 1"/>
    <property type="match status" value="1"/>
</dbReference>
<dbReference type="InterPro" id="IPR015421">
    <property type="entry name" value="PyrdxlP-dep_Trfase_major"/>
</dbReference>
<accession>A0ABZ3IQT1</accession>
<dbReference type="RefSeq" id="WP_094603809.1">
    <property type="nucleotide sequence ID" value="NZ_CP155573.1"/>
</dbReference>